<name>A0A1H0QXA2_9BURK</name>
<accession>A0A1H0QXA2</accession>
<keyword evidence="2" id="KW-1185">Reference proteome</keyword>
<evidence type="ECO:0000313" key="1">
    <source>
        <dbReference type="EMBL" id="SDP21376.1"/>
    </source>
</evidence>
<dbReference type="EMBL" id="FNJL01000009">
    <property type="protein sequence ID" value="SDP21376.1"/>
    <property type="molecule type" value="Genomic_DNA"/>
</dbReference>
<evidence type="ECO:0000313" key="2">
    <source>
        <dbReference type="Proteomes" id="UP000199317"/>
    </source>
</evidence>
<sequence length="92" mass="9819">MRWYRCCCRGWPATCSPPARERAAAVAAPGGLGPRLADAAAWKAHLLHRLDEQIAAHGDAPLQALRDELAVESFFPADDATREALARLAAGA</sequence>
<reference evidence="2" key="1">
    <citation type="submission" date="2016-10" db="EMBL/GenBank/DDBJ databases">
        <authorList>
            <person name="Varghese N."/>
            <person name="Submissions S."/>
        </authorList>
    </citation>
    <scope>NUCLEOTIDE SEQUENCE [LARGE SCALE GENOMIC DNA]</scope>
    <source>
        <strain evidence="2">DSM 17101</strain>
    </source>
</reference>
<gene>
    <name evidence="1" type="ORF">SAMN04489708_10923</name>
</gene>
<dbReference type="Proteomes" id="UP000199317">
    <property type="component" value="Unassembled WGS sequence"/>
</dbReference>
<protein>
    <submittedName>
        <fullName evidence="1">Uncharacterized protein</fullName>
    </submittedName>
</protein>
<dbReference type="AlphaFoldDB" id="A0A1H0QXA2"/>
<proteinExistence type="predicted"/>
<organism evidence="1 2">
    <name type="scientific">Paracidovorax cattleyae</name>
    <dbReference type="NCBI Taxonomy" id="80868"/>
    <lineage>
        <taxon>Bacteria</taxon>
        <taxon>Pseudomonadati</taxon>
        <taxon>Pseudomonadota</taxon>
        <taxon>Betaproteobacteria</taxon>
        <taxon>Burkholderiales</taxon>
        <taxon>Comamonadaceae</taxon>
        <taxon>Paracidovorax</taxon>
    </lineage>
</organism>